<name>A0ABT4K4Y6_9LACO</name>
<keyword evidence="2" id="KW-0238">DNA-binding</keyword>
<dbReference type="InterPro" id="IPR036388">
    <property type="entry name" value="WH-like_DNA-bd_sf"/>
</dbReference>
<dbReference type="CDD" id="cd07377">
    <property type="entry name" value="WHTH_GntR"/>
    <property type="match status" value="1"/>
</dbReference>
<evidence type="ECO:0000259" key="4">
    <source>
        <dbReference type="PROSITE" id="PS50949"/>
    </source>
</evidence>
<dbReference type="InterPro" id="IPR000524">
    <property type="entry name" value="Tscrpt_reg_HTH_GntR"/>
</dbReference>
<dbReference type="SMART" id="SM00345">
    <property type="entry name" value="HTH_GNTR"/>
    <property type="match status" value="1"/>
</dbReference>
<dbReference type="PRINTS" id="PR00035">
    <property type="entry name" value="HTHGNTR"/>
</dbReference>
<comment type="caution">
    <text evidence="5">The sequence shown here is derived from an EMBL/GenBank/DDBJ whole genome shotgun (WGS) entry which is preliminary data.</text>
</comment>
<keyword evidence="3" id="KW-0804">Transcription</keyword>
<evidence type="ECO:0000256" key="1">
    <source>
        <dbReference type="ARBA" id="ARBA00023015"/>
    </source>
</evidence>
<evidence type="ECO:0000256" key="2">
    <source>
        <dbReference type="ARBA" id="ARBA00023125"/>
    </source>
</evidence>
<gene>
    <name evidence="5" type="ORF">L2504_01240</name>
</gene>
<dbReference type="RefSeq" id="WP_164476906.1">
    <property type="nucleotide sequence ID" value="NZ_CAKMAX010000009.1"/>
</dbReference>
<dbReference type="EMBL" id="JAKHMS010000002">
    <property type="protein sequence ID" value="MCZ3780776.1"/>
    <property type="molecule type" value="Genomic_DNA"/>
</dbReference>
<dbReference type="InterPro" id="IPR050679">
    <property type="entry name" value="Bact_HTH_transcr_reg"/>
</dbReference>
<dbReference type="Pfam" id="PF00392">
    <property type="entry name" value="GntR"/>
    <property type="match status" value="1"/>
</dbReference>
<accession>A0ABT4K4Y6</accession>
<dbReference type="Proteomes" id="UP001527392">
    <property type="component" value="Unassembled WGS sequence"/>
</dbReference>
<dbReference type="Gene3D" id="1.10.10.10">
    <property type="entry name" value="Winged helix-like DNA-binding domain superfamily/Winged helix DNA-binding domain"/>
    <property type="match status" value="1"/>
</dbReference>
<evidence type="ECO:0000313" key="5">
    <source>
        <dbReference type="EMBL" id="MCZ3780776.1"/>
    </source>
</evidence>
<protein>
    <submittedName>
        <fullName evidence="5">Winged helix-turn-helix domain-containing protein</fullName>
    </submittedName>
</protein>
<reference evidence="5 6" key="1">
    <citation type="submission" date="2022-01" db="EMBL/GenBank/DDBJ databases">
        <title>VMRC isolate genome collection.</title>
        <authorList>
            <person name="France M."/>
            <person name="Rutt L."/>
            <person name="Humphrys M."/>
            <person name="Ravel J."/>
        </authorList>
    </citation>
    <scope>NUCLEOTIDE SEQUENCE [LARGE SCALE GENOMIC DNA]</scope>
    <source>
        <strain evidence="5 6">C0030B4</strain>
    </source>
</reference>
<dbReference type="PANTHER" id="PTHR44846">
    <property type="entry name" value="MANNOSYL-D-GLYCERATE TRANSPORT/METABOLISM SYSTEM REPRESSOR MNGR-RELATED"/>
    <property type="match status" value="1"/>
</dbReference>
<sequence length="106" mass="12581">MSEPLYKQLSHTLIRKITTGEWQPGYKLPSENQLHIKYHLSRVTIQKALSELVMDKYIISYQGKGYFVRNDIKPLINFHFYNVYQTINQFMAYLPQNIQSVLQEVV</sequence>
<keyword evidence="6" id="KW-1185">Reference proteome</keyword>
<dbReference type="SUPFAM" id="SSF46785">
    <property type="entry name" value="Winged helix' DNA-binding domain"/>
    <property type="match status" value="1"/>
</dbReference>
<dbReference type="InterPro" id="IPR036390">
    <property type="entry name" value="WH_DNA-bd_sf"/>
</dbReference>
<evidence type="ECO:0000256" key="3">
    <source>
        <dbReference type="ARBA" id="ARBA00023163"/>
    </source>
</evidence>
<organism evidence="5 6">
    <name type="scientific">Limosilactobacillus vaginalis</name>
    <dbReference type="NCBI Taxonomy" id="1633"/>
    <lineage>
        <taxon>Bacteria</taxon>
        <taxon>Bacillati</taxon>
        <taxon>Bacillota</taxon>
        <taxon>Bacilli</taxon>
        <taxon>Lactobacillales</taxon>
        <taxon>Lactobacillaceae</taxon>
        <taxon>Limosilactobacillus</taxon>
    </lineage>
</organism>
<evidence type="ECO:0000313" key="6">
    <source>
        <dbReference type="Proteomes" id="UP001527392"/>
    </source>
</evidence>
<dbReference type="PROSITE" id="PS50949">
    <property type="entry name" value="HTH_GNTR"/>
    <property type="match status" value="1"/>
</dbReference>
<feature type="domain" description="HTH gntR-type" evidence="4">
    <location>
        <begin position="3"/>
        <end position="71"/>
    </location>
</feature>
<proteinExistence type="predicted"/>
<keyword evidence="1" id="KW-0805">Transcription regulation</keyword>